<dbReference type="PANTHER" id="PTHR11067:SF9">
    <property type="entry name" value="INOSINE TRIPHOSPHATE PYROPHOSPHATASE"/>
    <property type="match status" value="1"/>
</dbReference>
<evidence type="ECO:0008006" key="5">
    <source>
        <dbReference type="Google" id="ProtNLM"/>
    </source>
</evidence>
<reference evidence="3 4" key="1">
    <citation type="submission" date="2018-08" db="EMBL/GenBank/DDBJ databases">
        <title>Murine metabolic-syndrome-specific gut microbial biobank.</title>
        <authorList>
            <person name="Liu C."/>
        </authorList>
    </citation>
    <scope>NUCLEOTIDE SEQUENCE [LARGE SCALE GENOMIC DNA]</scope>
    <source>
        <strain evidence="3 4">583</strain>
    </source>
</reference>
<keyword evidence="4" id="KW-1185">Reference proteome</keyword>
<protein>
    <recommendedName>
        <fullName evidence="5">Non-canonical purine NTP pyrophosphatase</fullName>
    </recommendedName>
</protein>
<comment type="caution">
    <text evidence="3">The sequence shown here is derived from an EMBL/GenBank/DDBJ whole genome shotgun (WGS) entry which is preliminary data.</text>
</comment>
<organism evidence="3 4">
    <name type="scientific">Senegalia massiliensis</name>
    <dbReference type="NCBI Taxonomy" id="1720316"/>
    <lineage>
        <taxon>Bacteria</taxon>
        <taxon>Bacillati</taxon>
        <taxon>Bacillota</taxon>
        <taxon>Clostridia</taxon>
        <taxon>Eubacteriales</taxon>
        <taxon>Clostridiaceae</taxon>
        <taxon>Senegalia</taxon>
    </lineage>
</organism>
<evidence type="ECO:0000313" key="4">
    <source>
        <dbReference type="Proteomes" id="UP000467132"/>
    </source>
</evidence>
<dbReference type="AlphaFoldDB" id="A0A845R3W3"/>
<accession>A0A845R3W3</accession>
<dbReference type="Proteomes" id="UP000467132">
    <property type="component" value="Unassembled WGS sequence"/>
</dbReference>
<dbReference type="SUPFAM" id="SSF52972">
    <property type="entry name" value="ITPase-like"/>
    <property type="match status" value="1"/>
</dbReference>
<dbReference type="InterPro" id="IPR029001">
    <property type="entry name" value="ITPase-like_fam"/>
</dbReference>
<dbReference type="GO" id="GO:0009143">
    <property type="term" value="P:nucleoside triphosphate catabolic process"/>
    <property type="evidence" value="ECO:0007669"/>
    <property type="project" value="InterPro"/>
</dbReference>
<keyword evidence="2" id="KW-0378">Hydrolase</keyword>
<dbReference type="EMBL" id="QXXA01000034">
    <property type="protein sequence ID" value="NBI08376.1"/>
    <property type="molecule type" value="Genomic_DNA"/>
</dbReference>
<dbReference type="Gene3D" id="3.90.950.10">
    <property type="match status" value="1"/>
</dbReference>
<dbReference type="OrthoDB" id="9795331at2"/>
<proteinExistence type="inferred from homology"/>
<dbReference type="RefSeq" id="WP_160198841.1">
    <property type="nucleotide sequence ID" value="NZ_QXXA01000034.1"/>
</dbReference>
<dbReference type="GO" id="GO:0047429">
    <property type="term" value="F:nucleoside triphosphate diphosphatase activity"/>
    <property type="evidence" value="ECO:0007669"/>
    <property type="project" value="InterPro"/>
</dbReference>
<comment type="similarity">
    <text evidence="1">Belongs to the HAM1 NTPase family.</text>
</comment>
<sequence length="197" mass="23105">MNKKQIIFVTSNAGKVKSAQRDLKDVEIIQYKAELIEPRNDNIKEISKIKAIQAYKIVRKPCISMDSGFFIEELKGFPRSYVNYALETIGIEGILKLMEGKENRHCKFKECLVYYDGHNMKFFEAETNGLLSNEIRGLENEKNWSKLSYIFEVAEIGKTIAELDDNEREKYLSKKEQSCFKKFINWYFKNENTINLK</sequence>
<dbReference type="GO" id="GO:0005737">
    <property type="term" value="C:cytoplasm"/>
    <property type="evidence" value="ECO:0007669"/>
    <property type="project" value="TreeGrafter"/>
</dbReference>
<evidence type="ECO:0000256" key="2">
    <source>
        <dbReference type="ARBA" id="ARBA00022801"/>
    </source>
</evidence>
<evidence type="ECO:0000256" key="1">
    <source>
        <dbReference type="ARBA" id="ARBA00008023"/>
    </source>
</evidence>
<gene>
    <name evidence="3" type="ORF">D3Z33_16100</name>
</gene>
<dbReference type="InterPro" id="IPR002637">
    <property type="entry name" value="RdgB/HAM1"/>
</dbReference>
<name>A0A845R3W3_9CLOT</name>
<evidence type="ECO:0000313" key="3">
    <source>
        <dbReference type="EMBL" id="NBI08376.1"/>
    </source>
</evidence>
<dbReference type="PANTHER" id="PTHR11067">
    <property type="entry name" value="INOSINE TRIPHOSPHATE PYROPHOSPHATASE/HAM1 PROTEIN"/>
    <property type="match status" value="1"/>
</dbReference>
<dbReference type="Pfam" id="PF01725">
    <property type="entry name" value="Ham1p_like"/>
    <property type="match status" value="1"/>
</dbReference>